<evidence type="ECO:0000313" key="2">
    <source>
        <dbReference type="EMBL" id="TCS37668.1"/>
    </source>
</evidence>
<dbReference type="EMBL" id="SLZR01000018">
    <property type="protein sequence ID" value="TCS37668.1"/>
    <property type="molecule type" value="Genomic_DNA"/>
</dbReference>
<dbReference type="SUPFAM" id="SSF50341">
    <property type="entry name" value="CheW-like"/>
    <property type="match status" value="1"/>
</dbReference>
<dbReference type="InterPro" id="IPR036061">
    <property type="entry name" value="CheW-like_dom_sf"/>
</dbReference>
<dbReference type="PANTHER" id="PTHR22617">
    <property type="entry name" value="CHEMOTAXIS SENSOR HISTIDINE KINASE-RELATED"/>
    <property type="match status" value="1"/>
</dbReference>
<dbReference type="InterPro" id="IPR039315">
    <property type="entry name" value="CheW"/>
</dbReference>
<organism evidence="2 3">
    <name type="scientific">Reinekea marinisedimentorum</name>
    <dbReference type="NCBI Taxonomy" id="230495"/>
    <lineage>
        <taxon>Bacteria</taxon>
        <taxon>Pseudomonadati</taxon>
        <taxon>Pseudomonadota</taxon>
        <taxon>Gammaproteobacteria</taxon>
        <taxon>Oceanospirillales</taxon>
        <taxon>Saccharospirillaceae</taxon>
        <taxon>Reinekea</taxon>
    </lineage>
</organism>
<keyword evidence="3" id="KW-1185">Reference proteome</keyword>
<dbReference type="Gene3D" id="2.30.30.40">
    <property type="entry name" value="SH3 Domains"/>
    <property type="match status" value="1"/>
</dbReference>
<protein>
    <submittedName>
        <fullName evidence="2">Chemotaxis signal transduction protein</fullName>
    </submittedName>
</protein>
<dbReference type="SMART" id="SM00260">
    <property type="entry name" value="CheW"/>
    <property type="match status" value="1"/>
</dbReference>
<reference evidence="2 3" key="1">
    <citation type="submission" date="2019-03" db="EMBL/GenBank/DDBJ databases">
        <title>Genomic Encyclopedia of Archaeal and Bacterial Type Strains, Phase II (KMG-II): from individual species to whole genera.</title>
        <authorList>
            <person name="Goeker M."/>
        </authorList>
    </citation>
    <scope>NUCLEOTIDE SEQUENCE [LARGE SCALE GENOMIC DNA]</scope>
    <source>
        <strain evidence="2 3">DSM 15388</strain>
    </source>
</reference>
<accession>A0A4R3HWZ3</accession>
<dbReference type="GO" id="GO:0007165">
    <property type="term" value="P:signal transduction"/>
    <property type="evidence" value="ECO:0007669"/>
    <property type="project" value="InterPro"/>
</dbReference>
<evidence type="ECO:0000313" key="3">
    <source>
        <dbReference type="Proteomes" id="UP000295793"/>
    </source>
</evidence>
<name>A0A4R3HWZ3_9GAMM</name>
<evidence type="ECO:0000259" key="1">
    <source>
        <dbReference type="PROSITE" id="PS50851"/>
    </source>
</evidence>
<sequence>MATTEMWVVVQLNGEPLAFPATLIKEVVPWQPLNPIPSHATGVIGLISLRGETLAVMDVLQMNGLGQVENPSFMLVLDFPESRVGLAVDKVEGVQYFNIDELDTNMAGGYVQGTLTREDRLYQMINPQALEQLMAQFTDIGQLGQMEP</sequence>
<dbReference type="GO" id="GO:0005829">
    <property type="term" value="C:cytosol"/>
    <property type="evidence" value="ECO:0007669"/>
    <property type="project" value="TreeGrafter"/>
</dbReference>
<dbReference type="RefSeq" id="WP_165901949.1">
    <property type="nucleotide sequence ID" value="NZ_SLZR01000018.1"/>
</dbReference>
<feature type="domain" description="CheW-like" evidence="1">
    <location>
        <begin position="4"/>
        <end position="136"/>
    </location>
</feature>
<dbReference type="AlphaFoldDB" id="A0A4R3HWZ3"/>
<dbReference type="Gene3D" id="2.40.50.180">
    <property type="entry name" value="CheA-289, Domain 4"/>
    <property type="match status" value="1"/>
</dbReference>
<dbReference type="Proteomes" id="UP000295793">
    <property type="component" value="Unassembled WGS sequence"/>
</dbReference>
<dbReference type="Pfam" id="PF01584">
    <property type="entry name" value="CheW"/>
    <property type="match status" value="1"/>
</dbReference>
<dbReference type="InterPro" id="IPR002545">
    <property type="entry name" value="CheW-lke_dom"/>
</dbReference>
<comment type="caution">
    <text evidence="2">The sequence shown here is derived from an EMBL/GenBank/DDBJ whole genome shotgun (WGS) entry which is preliminary data.</text>
</comment>
<dbReference type="GO" id="GO:0006935">
    <property type="term" value="P:chemotaxis"/>
    <property type="evidence" value="ECO:0007669"/>
    <property type="project" value="InterPro"/>
</dbReference>
<proteinExistence type="predicted"/>
<dbReference type="PROSITE" id="PS50851">
    <property type="entry name" value="CHEW"/>
    <property type="match status" value="1"/>
</dbReference>
<gene>
    <name evidence="2" type="ORF">BCF53_11827</name>
</gene>
<dbReference type="PANTHER" id="PTHR22617:SF23">
    <property type="entry name" value="CHEMOTAXIS PROTEIN CHEW"/>
    <property type="match status" value="1"/>
</dbReference>